<evidence type="ECO:0000259" key="3">
    <source>
        <dbReference type="Pfam" id="PF16656"/>
    </source>
</evidence>
<feature type="domain" description="Purple acid phosphatase N-terminal" evidence="3">
    <location>
        <begin position="1"/>
        <end position="91"/>
    </location>
</feature>
<dbReference type="Pfam" id="PF16656">
    <property type="entry name" value="Pur_ac_phosph_N"/>
    <property type="match status" value="1"/>
</dbReference>
<reference evidence="4" key="1">
    <citation type="submission" date="2020-05" db="EMBL/GenBank/DDBJ databases">
        <title>WGS assembly of Panicum virgatum.</title>
        <authorList>
            <person name="Lovell J.T."/>
            <person name="Jenkins J."/>
            <person name="Shu S."/>
            <person name="Juenger T.E."/>
            <person name="Schmutz J."/>
        </authorList>
    </citation>
    <scope>NUCLEOTIDE SEQUENCE</scope>
    <source>
        <strain evidence="4">AP13</strain>
    </source>
</reference>
<dbReference type="Gene3D" id="2.60.40.380">
    <property type="entry name" value="Purple acid phosphatase-like, N-terminal"/>
    <property type="match status" value="1"/>
</dbReference>
<dbReference type="Proteomes" id="UP000823388">
    <property type="component" value="Chromosome 3N"/>
</dbReference>
<protein>
    <recommendedName>
        <fullName evidence="3">Purple acid phosphatase N-terminal domain-containing protein</fullName>
    </recommendedName>
</protein>
<proteinExistence type="predicted"/>
<evidence type="ECO:0000256" key="1">
    <source>
        <dbReference type="ARBA" id="ARBA00004613"/>
    </source>
</evidence>
<dbReference type="PANTHER" id="PTHR45778">
    <property type="entry name" value="PURPLE ACID PHOSPHATASE-RELATED"/>
    <property type="match status" value="1"/>
</dbReference>
<dbReference type="GO" id="GO:0005576">
    <property type="term" value="C:extracellular region"/>
    <property type="evidence" value="ECO:0007669"/>
    <property type="project" value="UniProtKB-SubCell"/>
</dbReference>
<dbReference type="AlphaFoldDB" id="A0A8T0UC71"/>
<sequence length="125" mass="14148">MTVTWTSGYSIKEALPFVEWGPKGGHQMLSPAGTLTFGRNSMCARTVGWRDPGYIHTSFLKELWPDALYTYKLGHRLSDGTHIWSKSYSFRASPYPGQDSLQRVVIFRDMGKAEVDGSDEYGNYE</sequence>
<gene>
    <name evidence="4" type="ORF">PVAP13_3NG311764</name>
</gene>
<organism evidence="4 5">
    <name type="scientific">Panicum virgatum</name>
    <name type="common">Blackwell switchgrass</name>
    <dbReference type="NCBI Taxonomy" id="38727"/>
    <lineage>
        <taxon>Eukaryota</taxon>
        <taxon>Viridiplantae</taxon>
        <taxon>Streptophyta</taxon>
        <taxon>Embryophyta</taxon>
        <taxon>Tracheophyta</taxon>
        <taxon>Spermatophyta</taxon>
        <taxon>Magnoliopsida</taxon>
        <taxon>Liliopsida</taxon>
        <taxon>Poales</taxon>
        <taxon>Poaceae</taxon>
        <taxon>PACMAD clade</taxon>
        <taxon>Panicoideae</taxon>
        <taxon>Panicodae</taxon>
        <taxon>Paniceae</taxon>
        <taxon>Panicinae</taxon>
        <taxon>Panicum</taxon>
        <taxon>Panicum sect. Hiantes</taxon>
    </lineage>
</organism>
<dbReference type="EMBL" id="CM029042">
    <property type="protein sequence ID" value="KAG2621651.1"/>
    <property type="molecule type" value="Genomic_DNA"/>
</dbReference>
<evidence type="ECO:0000313" key="4">
    <source>
        <dbReference type="EMBL" id="KAG2621651.1"/>
    </source>
</evidence>
<evidence type="ECO:0000256" key="2">
    <source>
        <dbReference type="ARBA" id="ARBA00022525"/>
    </source>
</evidence>
<evidence type="ECO:0000313" key="5">
    <source>
        <dbReference type="Proteomes" id="UP000823388"/>
    </source>
</evidence>
<dbReference type="GO" id="GO:0003993">
    <property type="term" value="F:acid phosphatase activity"/>
    <property type="evidence" value="ECO:0007669"/>
    <property type="project" value="InterPro"/>
</dbReference>
<keyword evidence="5" id="KW-1185">Reference proteome</keyword>
<dbReference type="PANTHER" id="PTHR45778:SF22">
    <property type="entry name" value="PURPLE ACID PHOSPHATASE"/>
    <property type="match status" value="1"/>
</dbReference>
<keyword evidence="2" id="KW-0964">Secreted</keyword>
<dbReference type="GO" id="GO:0046872">
    <property type="term" value="F:metal ion binding"/>
    <property type="evidence" value="ECO:0007669"/>
    <property type="project" value="InterPro"/>
</dbReference>
<dbReference type="SUPFAM" id="SSF49363">
    <property type="entry name" value="Purple acid phosphatase, N-terminal domain"/>
    <property type="match status" value="1"/>
</dbReference>
<name>A0A8T0UC71_PANVG</name>
<dbReference type="InterPro" id="IPR008963">
    <property type="entry name" value="Purple_acid_Pase-like_N"/>
</dbReference>
<accession>A0A8T0UC71</accession>
<comment type="caution">
    <text evidence="4">The sequence shown here is derived from an EMBL/GenBank/DDBJ whole genome shotgun (WGS) entry which is preliminary data.</text>
</comment>
<dbReference type="InterPro" id="IPR015914">
    <property type="entry name" value="PAPs_N"/>
</dbReference>
<comment type="subcellular location">
    <subcellularLocation>
        <location evidence="1">Secreted</location>
    </subcellularLocation>
</comment>